<reference evidence="1" key="1">
    <citation type="submission" date="2020-10" db="EMBL/GenBank/DDBJ databases">
        <title>Unveiling of a novel bifunctional photoreceptor, Dualchrome1, isolated from a cosmopolitan green alga.</title>
        <authorList>
            <person name="Suzuki S."/>
            <person name="Kawachi M."/>
        </authorList>
    </citation>
    <scope>NUCLEOTIDE SEQUENCE</scope>
    <source>
        <strain evidence="1">NIES 2893</strain>
    </source>
</reference>
<keyword evidence="2" id="KW-1185">Reference proteome</keyword>
<name>A0A830I3K3_9CHLO</name>
<organism evidence="1 2">
    <name type="scientific">Pycnococcus provasolii</name>
    <dbReference type="NCBI Taxonomy" id="41880"/>
    <lineage>
        <taxon>Eukaryota</taxon>
        <taxon>Viridiplantae</taxon>
        <taxon>Chlorophyta</taxon>
        <taxon>Pseudoscourfieldiophyceae</taxon>
        <taxon>Pseudoscourfieldiales</taxon>
        <taxon>Pycnococcaceae</taxon>
        <taxon>Pycnococcus</taxon>
    </lineage>
</organism>
<dbReference type="AlphaFoldDB" id="A0A830I3K3"/>
<proteinExistence type="predicted"/>
<evidence type="ECO:0000313" key="2">
    <source>
        <dbReference type="Proteomes" id="UP000660262"/>
    </source>
</evidence>
<protein>
    <submittedName>
        <fullName evidence="1">Uncharacterized protein</fullName>
    </submittedName>
</protein>
<accession>A0A830I3K3</accession>
<dbReference type="Proteomes" id="UP000660262">
    <property type="component" value="Unassembled WGS sequence"/>
</dbReference>
<evidence type="ECO:0000313" key="1">
    <source>
        <dbReference type="EMBL" id="GHP12570.1"/>
    </source>
</evidence>
<gene>
    <name evidence="1" type="ORF">PPROV_001129800</name>
</gene>
<comment type="caution">
    <text evidence="1">The sequence shown here is derived from an EMBL/GenBank/DDBJ whole genome shotgun (WGS) entry which is preliminary data.</text>
</comment>
<dbReference type="EMBL" id="BNJQ01000043">
    <property type="protein sequence ID" value="GHP12570.1"/>
    <property type="molecule type" value="Genomic_DNA"/>
</dbReference>
<sequence length="485" mass="52959">MHEPCNNNYSCSAIHSFPSSIPGTCRLFNRNATRYGLLVSPAAGALAASCLTVVEKLARTTELGQTLMAPPAIVAGVPRVEAARSKSASVPWLTTSDIGAIVGLAAADSPDEHVRDVLRMRRIETNRVRGIETGVSLAKHAKLVQMIADAMHRRGETRALPLVARVVWEKAQTKEDILDYTLSAAEHFPPLLGDHRLAADADAQSEFLAATQSPADITPECAAAAAQNVLSGNECAESLETIATSMATRRGGRIQVRLERHAFEGAPDVPDCVEVVAREFIENVLWDSRKGTLDAARLPPGADERLREWTTQFPRGGGGFEASARWFPLCQRHPSVTYLSRTPADETGGNGYEVSPTRKDLAHVVSRLLFGIDVDTLSDVAAMWNDHAHATRYPKLEVEERVDVFRSIAGDEHRLRFIARARLVDEPGVLHLELQEHPPTASAVSTPCTNDLARFSWRHPNPTTEMSPLAWWVASAFDDVRACAH</sequence>
<dbReference type="OrthoDB" id="48787at2759"/>